<dbReference type="InterPro" id="IPR008969">
    <property type="entry name" value="CarboxyPept-like_regulatory"/>
</dbReference>
<sequence length="238" mass="27732">MLRWIIFLGIFLCVDSVFGQSKLKGRVFENKTRIGLADVWVTNLNTKQFIVTDNNGRFNIPAKAGDILSFKGFAYKNDTSLVINMAEKEVFLEPKMNELAQVNIIATTAPKMNTYYDPLYHGQSVIVQRDKKTGWPIGGIIIRMWYWKKDEHKKARLEQQEHTYEMMDRITAVFTPQIIGKYIPLKDEELADFIEMYTPNVKVFSAKSFQLVTYLNDCYKLYQSLPPDKRQPERLIIN</sequence>
<dbReference type="AlphaFoldDB" id="A0A926NMZ5"/>
<dbReference type="EMBL" id="JACWMX010000002">
    <property type="protein sequence ID" value="MBD1392701.1"/>
    <property type="molecule type" value="Genomic_DNA"/>
</dbReference>
<protein>
    <recommendedName>
        <fullName evidence="3">Carboxypeptidase-like protein</fullName>
    </recommendedName>
</protein>
<dbReference type="SUPFAM" id="SSF49464">
    <property type="entry name" value="Carboxypeptidase regulatory domain-like"/>
    <property type="match status" value="1"/>
</dbReference>
<name>A0A926NMZ5_9SPHI</name>
<evidence type="ECO:0000313" key="1">
    <source>
        <dbReference type="EMBL" id="MBD1392701.1"/>
    </source>
</evidence>
<proteinExistence type="predicted"/>
<comment type="caution">
    <text evidence="1">The sequence shown here is derived from an EMBL/GenBank/DDBJ whole genome shotgun (WGS) entry which is preliminary data.</text>
</comment>
<evidence type="ECO:0008006" key="3">
    <source>
        <dbReference type="Google" id="ProtNLM"/>
    </source>
</evidence>
<accession>A0A926NMZ5</accession>
<organism evidence="1 2">
    <name type="scientific">Mucilaginibacter glaciei</name>
    <dbReference type="NCBI Taxonomy" id="2772109"/>
    <lineage>
        <taxon>Bacteria</taxon>
        <taxon>Pseudomonadati</taxon>
        <taxon>Bacteroidota</taxon>
        <taxon>Sphingobacteriia</taxon>
        <taxon>Sphingobacteriales</taxon>
        <taxon>Sphingobacteriaceae</taxon>
        <taxon>Mucilaginibacter</taxon>
    </lineage>
</organism>
<dbReference type="Proteomes" id="UP000619078">
    <property type="component" value="Unassembled WGS sequence"/>
</dbReference>
<evidence type="ECO:0000313" key="2">
    <source>
        <dbReference type="Proteomes" id="UP000619078"/>
    </source>
</evidence>
<gene>
    <name evidence="1" type="ORF">IDJ76_06305</name>
</gene>
<keyword evidence="2" id="KW-1185">Reference proteome</keyword>
<reference evidence="1" key="1">
    <citation type="submission" date="2020-09" db="EMBL/GenBank/DDBJ databases">
        <title>Novel species of Mucilaginibacter isolated from a glacier on the Tibetan Plateau.</title>
        <authorList>
            <person name="Liu Q."/>
            <person name="Xin Y.-H."/>
        </authorList>
    </citation>
    <scope>NUCLEOTIDE SEQUENCE</scope>
    <source>
        <strain evidence="1">ZB1P21</strain>
    </source>
</reference>
<dbReference type="RefSeq" id="WP_191161867.1">
    <property type="nucleotide sequence ID" value="NZ_JACWMX010000002.1"/>
</dbReference>